<protein>
    <submittedName>
        <fullName evidence="1">Uncharacterized protein</fullName>
    </submittedName>
</protein>
<gene>
    <name evidence="1" type="ORF">I4F81_000222</name>
</gene>
<comment type="caution">
    <text evidence="1">The sequence shown here is derived from an EMBL/GenBank/DDBJ whole genome shotgun (WGS) entry which is preliminary data.</text>
</comment>
<sequence length="349" mass="38512">MAFVTTGAPLLASRRASASSSLLGRPVSPPAAVTPLRRAARQHGAAAARPRPVGPSMSAATEPARKGRGLIQHKREAFWFYRFLSIVYDTIVNPFHWTVGMRDKSLSQAGLESPGRNLVTVDVGGGTGFNTEGVLAYVDPQYVTLLDQSPHQMAKAKAKPSLQGVTFVEGDAENLPFPTGYADRYTSAGSIEYWPEPQRGIAEAYRVLKPGGKATIIGPVRATNWFSRFWCDLWMLFPMESEYRKWYEAAGFYDVQVGYIGPEAYKGVRAHGLIMGLTITGTKPLNGSLEPLCQLGPMEEDRDRAMTLLDRLLFLPKWIIGLIAGGYYFVLPFCVMLYAALFIRRPREA</sequence>
<organism evidence="1 2">
    <name type="scientific">Pyropia yezoensis</name>
    <name type="common">Susabi-nori</name>
    <name type="synonym">Porphyra yezoensis</name>
    <dbReference type="NCBI Taxonomy" id="2788"/>
    <lineage>
        <taxon>Eukaryota</taxon>
        <taxon>Rhodophyta</taxon>
        <taxon>Bangiophyceae</taxon>
        <taxon>Bangiales</taxon>
        <taxon>Bangiaceae</taxon>
        <taxon>Pyropia</taxon>
    </lineage>
</organism>
<evidence type="ECO:0000313" key="2">
    <source>
        <dbReference type="Proteomes" id="UP000798662"/>
    </source>
</evidence>
<proteinExistence type="predicted"/>
<evidence type="ECO:0000313" key="1">
    <source>
        <dbReference type="EMBL" id="KAK1857606.1"/>
    </source>
</evidence>
<keyword evidence="2" id="KW-1185">Reference proteome</keyword>
<accession>A0ACC3BIM7</accession>
<reference evidence="1" key="1">
    <citation type="submission" date="2019-11" db="EMBL/GenBank/DDBJ databases">
        <title>Nori genome reveals adaptations in red seaweeds to the harsh intertidal environment.</title>
        <authorList>
            <person name="Wang D."/>
            <person name="Mao Y."/>
        </authorList>
    </citation>
    <scope>NUCLEOTIDE SEQUENCE</scope>
    <source>
        <tissue evidence="1">Gametophyte</tissue>
    </source>
</reference>
<name>A0ACC3BIM7_PYRYE</name>
<dbReference type="EMBL" id="CM020618">
    <property type="protein sequence ID" value="KAK1857606.1"/>
    <property type="molecule type" value="Genomic_DNA"/>
</dbReference>
<dbReference type="Proteomes" id="UP000798662">
    <property type="component" value="Chromosome 1"/>
</dbReference>